<dbReference type="Proteomes" id="UP000483820">
    <property type="component" value="Chromosome V"/>
</dbReference>
<feature type="domain" description="F-box" evidence="1">
    <location>
        <begin position="12"/>
        <end position="67"/>
    </location>
</feature>
<dbReference type="KEGG" id="crq:GCK72_019600"/>
<dbReference type="CDD" id="cd22150">
    <property type="entry name" value="F-box_CeFBXA-like"/>
    <property type="match status" value="1"/>
</dbReference>
<protein>
    <recommendedName>
        <fullName evidence="1">F-box domain-containing protein</fullName>
    </recommendedName>
</protein>
<dbReference type="AlphaFoldDB" id="A0A6A5GE82"/>
<dbReference type="Pfam" id="PF01827">
    <property type="entry name" value="FTH"/>
    <property type="match status" value="1"/>
</dbReference>
<comment type="caution">
    <text evidence="2">The sequence shown here is derived from an EMBL/GenBank/DDBJ whole genome shotgun (WGS) entry which is preliminary data.</text>
</comment>
<evidence type="ECO:0000259" key="1">
    <source>
        <dbReference type="PROSITE" id="PS50181"/>
    </source>
</evidence>
<evidence type="ECO:0000313" key="3">
    <source>
        <dbReference type="Proteomes" id="UP000483820"/>
    </source>
</evidence>
<sequence>MLKFGKLQTLSTATFSDLPIETLTKVIGELNLFNRLSIRKVSSCLRSIVDHQTSRCHFIGIEFFKSSLELRINNCKFQYVKAGNKCKISQLQNRKCIRTLTGKPINIVANDLRSIIIQPKLIFEKFYFDCVRESIIDEHLMFRIMDSFPVFKIHAERLVLLVRDLDTSLDVVSRFESGTLHSLYLQSGSEYIAQSTKLIEHLSNTDQWKLATYINLITFQPIRAADLKWFYHLKVFLVNLASLSGKEIQGLFDVVSKNSSFETCTLKMSSQTSQHELLKYLPPDENVSEYYYQYPSSNPQECIELHFIKKKIFIRRMPRS</sequence>
<evidence type="ECO:0000313" key="2">
    <source>
        <dbReference type="EMBL" id="KAF1753044.1"/>
    </source>
</evidence>
<gene>
    <name evidence="2" type="ORF">GCK72_019600</name>
</gene>
<accession>A0A6A5GE82</accession>
<dbReference type="Pfam" id="PF00646">
    <property type="entry name" value="F-box"/>
    <property type="match status" value="1"/>
</dbReference>
<dbReference type="GO" id="GO:0045087">
    <property type="term" value="P:innate immune response"/>
    <property type="evidence" value="ECO:0007669"/>
    <property type="project" value="TreeGrafter"/>
</dbReference>
<dbReference type="EMBL" id="WUAV01000005">
    <property type="protein sequence ID" value="KAF1753044.1"/>
    <property type="molecule type" value="Genomic_DNA"/>
</dbReference>
<name>A0A6A5GE82_CAERE</name>
<dbReference type="InterPro" id="IPR040161">
    <property type="entry name" value="FB224"/>
</dbReference>
<organism evidence="2 3">
    <name type="scientific">Caenorhabditis remanei</name>
    <name type="common">Caenorhabditis vulgaris</name>
    <dbReference type="NCBI Taxonomy" id="31234"/>
    <lineage>
        <taxon>Eukaryota</taxon>
        <taxon>Metazoa</taxon>
        <taxon>Ecdysozoa</taxon>
        <taxon>Nematoda</taxon>
        <taxon>Chromadorea</taxon>
        <taxon>Rhabditida</taxon>
        <taxon>Rhabditina</taxon>
        <taxon>Rhabditomorpha</taxon>
        <taxon>Rhabditoidea</taxon>
        <taxon>Rhabditidae</taxon>
        <taxon>Peloderinae</taxon>
        <taxon>Caenorhabditis</taxon>
    </lineage>
</organism>
<dbReference type="CTD" id="9839097"/>
<proteinExistence type="predicted"/>
<dbReference type="InterPro" id="IPR001810">
    <property type="entry name" value="F-box_dom"/>
</dbReference>
<dbReference type="RefSeq" id="XP_053582028.1">
    <property type="nucleotide sequence ID" value="XM_053733115.1"/>
</dbReference>
<dbReference type="PROSITE" id="PS50181">
    <property type="entry name" value="FBOX"/>
    <property type="match status" value="1"/>
</dbReference>
<dbReference type="PANTHER" id="PTHR23015">
    <property type="entry name" value="UNCHARACTERIZED C.ELEGANS PROTEIN"/>
    <property type="match status" value="1"/>
</dbReference>
<reference evidence="2 3" key="1">
    <citation type="submission" date="2019-12" db="EMBL/GenBank/DDBJ databases">
        <title>Chromosome-level assembly of the Caenorhabditis remanei genome.</title>
        <authorList>
            <person name="Teterina A.A."/>
            <person name="Willis J.H."/>
            <person name="Phillips P.C."/>
        </authorList>
    </citation>
    <scope>NUCLEOTIDE SEQUENCE [LARGE SCALE GENOMIC DNA]</scope>
    <source>
        <strain evidence="2 3">PX506</strain>
        <tissue evidence="2">Whole organism</tissue>
    </source>
</reference>
<dbReference type="PANTHER" id="PTHR23015:SF4">
    <property type="entry name" value="DUF38 DOMAIN-CONTAINING PROTEIN-RELATED"/>
    <property type="match status" value="1"/>
</dbReference>
<dbReference type="InterPro" id="IPR002900">
    <property type="entry name" value="DUF38/FTH_CAE_spp"/>
</dbReference>
<dbReference type="SMART" id="SM00256">
    <property type="entry name" value="FBOX"/>
    <property type="match status" value="1"/>
</dbReference>
<dbReference type="GeneID" id="9839097"/>